<gene>
    <name evidence="2" type="ORF">HNR12_003709</name>
</gene>
<dbReference type="AlphaFoldDB" id="A0A853BSX8"/>
<protein>
    <submittedName>
        <fullName evidence="2">Serine/threonine protein phosphatase PrpC</fullName>
    </submittedName>
</protein>
<evidence type="ECO:0000259" key="1">
    <source>
        <dbReference type="PROSITE" id="PS51746"/>
    </source>
</evidence>
<dbReference type="Gene3D" id="3.60.40.10">
    <property type="entry name" value="PPM-type phosphatase domain"/>
    <property type="match status" value="1"/>
</dbReference>
<keyword evidence="3" id="KW-1185">Reference proteome</keyword>
<dbReference type="EMBL" id="JACCFO010000001">
    <property type="protein sequence ID" value="NYI97432.1"/>
    <property type="molecule type" value="Genomic_DNA"/>
</dbReference>
<dbReference type="Proteomes" id="UP000575985">
    <property type="component" value="Unassembled WGS sequence"/>
</dbReference>
<organism evidence="2 3">
    <name type="scientific">Streptomonospora nanhaiensis</name>
    <dbReference type="NCBI Taxonomy" id="1323731"/>
    <lineage>
        <taxon>Bacteria</taxon>
        <taxon>Bacillati</taxon>
        <taxon>Actinomycetota</taxon>
        <taxon>Actinomycetes</taxon>
        <taxon>Streptosporangiales</taxon>
        <taxon>Nocardiopsidaceae</taxon>
        <taxon>Streptomonospora</taxon>
    </lineage>
</organism>
<dbReference type="InterPro" id="IPR001932">
    <property type="entry name" value="PPM-type_phosphatase-like_dom"/>
</dbReference>
<dbReference type="Pfam" id="PF13672">
    <property type="entry name" value="PP2C_2"/>
    <property type="match status" value="1"/>
</dbReference>
<dbReference type="SMART" id="SM00331">
    <property type="entry name" value="PP2C_SIG"/>
    <property type="match status" value="1"/>
</dbReference>
<name>A0A853BSX8_9ACTN</name>
<dbReference type="SMART" id="SM00332">
    <property type="entry name" value="PP2Cc"/>
    <property type="match status" value="1"/>
</dbReference>
<evidence type="ECO:0000313" key="3">
    <source>
        <dbReference type="Proteomes" id="UP000575985"/>
    </source>
</evidence>
<dbReference type="RefSeq" id="WP_179768781.1">
    <property type="nucleotide sequence ID" value="NZ_JACCFO010000001.1"/>
</dbReference>
<dbReference type="PROSITE" id="PS51746">
    <property type="entry name" value="PPM_2"/>
    <property type="match status" value="1"/>
</dbReference>
<reference evidence="2 3" key="1">
    <citation type="submission" date="2020-07" db="EMBL/GenBank/DDBJ databases">
        <title>Sequencing the genomes of 1000 actinobacteria strains.</title>
        <authorList>
            <person name="Klenk H.-P."/>
        </authorList>
    </citation>
    <scope>NUCLEOTIDE SEQUENCE [LARGE SCALE GENOMIC DNA]</scope>
    <source>
        <strain evidence="2 3">DSM 45927</strain>
    </source>
</reference>
<dbReference type="SUPFAM" id="SSF81606">
    <property type="entry name" value="PP2C-like"/>
    <property type="match status" value="1"/>
</dbReference>
<feature type="domain" description="PPM-type phosphatase" evidence="1">
    <location>
        <begin position="69"/>
        <end position="316"/>
    </location>
</feature>
<comment type="caution">
    <text evidence="2">The sequence shown here is derived from an EMBL/GenBank/DDBJ whole genome shotgun (WGS) entry which is preliminary data.</text>
</comment>
<proteinExistence type="predicted"/>
<accession>A0A853BSX8</accession>
<evidence type="ECO:0000313" key="2">
    <source>
        <dbReference type="EMBL" id="NYI97432.1"/>
    </source>
</evidence>
<sequence length="331" mass="32310">MLVKCSACGAVAAHGDTYCEGCGHTLAGPAAAPAAPCARCGGPVADGACAACGLARTGRRDHVEARAGTGAGVSDRGLRHTRNEDALALRALRRGGAATTAAVVCDGVSTSPRPAAASAAAAEAGAAALAEETAAGAGPAAALTTALRRAGRAVAALAGPGPQAPACTFVAALVPARGPITVAWVGDSRAYWLAAAPTAAPSALLTSDDTWAQTMVALNALTPEEAARSPHAHALTAWLGADYGEVRGRTADLAPRGPGALLLCTDGLWNLLPDPADLAALVLGAGPDPLDAARACVRLALERGGPDNVTACVIGVPAAPPHGPAARGGAR</sequence>
<dbReference type="InterPro" id="IPR036457">
    <property type="entry name" value="PPM-type-like_dom_sf"/>
</dbReference>